<dbReference type="AlphaFoldDB" id="A0A382C0J8"/>
<feature type="compositionally biased region" description="Low complexity" evidence="1">
    <location>
        <begin position="17"/>
        <end position="32"/>
    </location>
</feature>
<feature type="compositionally biased region" description="Gly residues" evidence="1">
    <location>
        <begin position="142"/>
        <end position="152"/>
    </location>
</feature>
<feature type="region of interest" description="Disordered" evidence="1">
    <location>
        <begin position="215"/>
        <end position="258"/>
    </location>
</feature>
<feature type="region of interest" description="Disordered" evidence="1">
    <location>
        <begin position="129"/>
        <end position="199"/>
    </location>
</feature>
<feature type="compositionally biased region" description="Basic and acidic residues" evidence="1">
    <location>
        <begin position="165"/>
        <end position="177"/>
    </location>
</feature>
<feature type="compositionally biased region" description="Basic and acidic residues" evidence="1">
    <location>
        <begin position="76"/>
        <end position="97"/>
    </location>
</feature>
<sequence length="258" mass="28371">MLATAILAGGLIFVSTGQAQQQPGKGKARPGQGKAGPGQGQRPGTGKGQARPGQGQRPGGGFSRRNPYEGIGLTEEQQKKIDAINQARTEEMRKLREGGAGGDRQAMFAKYRELFEKYQKQTNAVLTEEQKKKMAEARAQRGQGGRGQGQGKRGNPLASLNLTEDQQKQFDAARKEMSTQMRSLFTDRDTPREERTAKMAKIRESYEAAIKKTLTEEQFKKYQEARPQRRPSGGSTRPGGGRPRPEGKGKERPKRSDA</sequence>
<feature type="compositionally biased region" description="Basic and acidic residues" evidence="1">
    <location>
        <begin position="129"/>
        <end position="139"/>
    </location>
</feature>
<gene>
    <name evidence="2" type="ORF">METZ01_LOCUS172469</name>
</gene>
<feature type="compositionally biased region" description="Basic and acidic residues" evidence="1">
    <location>
        <begin position="185"/>
        <end position="199"/>
    </location>
</feature>
<proteinExistence type="predicted"/>
<feature type="compositionally biased region" description="Gly residues" evidence="1">
    <location>
        <begin position="33"/>
        <end position="47"/>
    </location>
</feature>
<evidence type="ECO:0000256" key="1">
    <source>
        <dbReference type="SAM" id="MobiDB-lite"/>
    </source>
</evidence>
<feature type="compositionally biased region" description="Basic and acidic residues" evidence="1">
    <location>
        <begin position="243"/>
        <end position="258"/>
    </location>
</feature>
<protein>
    <recommendedName>
        <fullName evidence="3">DUF4890 domain-containing protein</fullName>
    </recommendedName>
</protein>
<feature type="region of interest" description="Disordered" evidence="1">
    <location>
        <begin position="17"/>
        <end position="102"/>
    </location>
</feature>
<accession>A0A382C0J8</accession>
<dbReference type="EMBL" id="UINC01032255">
    <property type="protein sequence ID" value="SVB19615.1"/>
    <property type="molecule type" value="Genomic_DNA"/>
</dbReference>
<feature type="compositionally biased region" description="Basic and acidic residues" evidence="1">
    <location>
        <begin position="215"/>
        <end position="227"/>
    </location>
</feature>
<organism evidence="2">
    <name type="scientific">marine metagenome</name>
    <dbReference type="NCBI Taxonomy" id="408172"/>
    <lineage>
        <taxon>unclassified sequences</taxon>
        <taxon>metagenomes</taxon>
        <taxon>ecological metagenomes</taxon>
    </lineage>
</organism>
<reference evidence="2" key="1">
    <citation type="submission" date="2018-05" db="EMBL/GenBank/DDBJ databases">
        <authorList>
            <person name="Lanie J.A."/>
            <person name="Ng W.-L."/>
            <person name="Kazmierczak K.M."/>
            <person name="Andrzejewski T.M."/>
            <person name="Davidsen T.M."/>
            <person name="Wayne K.J."/>
            <person name="Tettelin H."/>
            <person name="Glass J.I."/>
            <person name="Rusch D."/>
            <person name="Podicherti R."/>
            <person name="Tsui H.-C.T."/>
            <person name="Winkler M.E."/>
        </authorList>
    </citation>
    <scope>NUCLEOTIDE SEQUENCE</scope>
</reference>
<evidence type="ECO:0008006" key="3">
    <source>
        <dbReference type="Google" id="ProtNLM"/>
    </source>
</evidence>
<evidence type="ECO:0000313" key="2">
    <source>
        <dbReference type="EMBL" id="SVB19615.1"/>
    </source>
</evidence>
<name>A0A382C0J8_9ZZZZ</name>